<keyword evidence="2" id="KW-1185">Reference proteome</keyword>
<sequence>MQDDLIGAYKNFTTAKEMWDRLRFDFGETSVTRLRSLVLKFEIYMKESKNLMTEHLRIMSTMIRGLNNVGNMLFDEQQVQDVIRSLLDSCINMRQILAFNENINNFVDVNFSPSGA</sequence>
<proteinExistence type="predicted"/>
<dbReference type="AlphaFoldDB" id="A0A1Q3CG19"/>
<dbReference type="InParanoid" id="A0A1Q3CG19"/>
<name>A0A1Q3CG19_CEPFO</name>
<dbReference type="EMBL" id="BDDD01001921">
    <property type="protein sequence ID" value="GAV79155.1"/>
    <property type="molecule type" value="Genomic_DNA"/>
</dbReference>
<dbReference type="Pfam" id="PF14223">
    <property type="entry name" value="Retrotran_gag_2"/>
    <property type="match status" value="1"/>
</dbReference>
<reference evidence="2" key="1">
    <citation type="submission" date="2016-04" db="EMBL/GenBank/DDBJ databases">
        <title>Cephalotus genome sequencing.</title>
        <authorList>
            <person name="Fukushima K."/>
            <person name="Hasebe M."/>
            <person name="Fang X."/>
        </authorList>
    </citation>
    <scope>NUCLEOTIDE SEQUENCE [LARGE SCALE GENOMIC DNA]</scope>
    <source>
        <strain evidence="2">cv. St1</strain>
    </source>
</reference>
<dbReference type="OrthoDB" id="1909174at2759"/>
<organism evidence="1 2">
    <name type="scientific">Cephalotus follicularis</name>
    <name type="common">Albany pitcher plant</name>
    <dbReference type="NCBI Taxonomy" id="3775"/>
    <lineage>
        <taxon>Eukaryota</taxon>
        <taxon>Viridiplantae</taxon>
        <taxon>Streptophyta</taxon>
        <taxon>Embryophyta</taxon>
        <taxon>Tracheophyta</taxon>
        <taxon>Spermatophyta</taxon>
        <taxon>Magnoliopsida</taxon>
        <taxon>eudicotyledons</taxon>
        <taxon>Gunneridae</taxon>
        <taxon>Pentapetalae</taxon>
        <taxon>rosids</taxon>
        <taxon>fabids</taxon>
        <taxon>Oxalidales</taxon>
        <taxon>Cephalotaceae</taxon>
        <taxon>Cephalotus</taxon>
    </lineage>
</organism>
<gene>
    <name evidence="1" type="ORF">CFOL_v3_22620</name>
</gene>
<accession>A0A1Q3CG19</accession>
<comment type="caution">
    <text evidence="1">The sequence shown here is derived from an EMBL/GenBank/DDBJ whole genome shotgun (WGS) entry which is preliminary data.</text>
</comment>
<evidence type="ECO:0000313" key="2">
    <source>
        <dbReference type="Proteomes" id="UP000187406"/>
    </source>
</evidence>
<dbReference type="Proteomes" id="UP000187406">
    <property type="component" value="Unassembled WGS sequence"/>
</dbReference>
<protein>
    <submittedName>
        <fullName evidence="1">UBN2_2 domain-containing protein</fullName>
    </submittedName>
</protein>
<evidence type="ECO:0000313" key="1">
    <source>
        <dbReference type="EMBL" id="GAV79155.1"/>
    </source>
</evidence>